<accession>A0A5A9ZGQ1</accession>
<reference evidence="1 2" key="1">
    <citation type="submission" date="2019-07" db="EMBL/GenBank/DDBJ databases">
        <title>Aquicoccus porphyridii gen. nov., sp. nov., isolated from a small marine red alga, Porphyridium marinum.</title>
        <authorList>
            <person name="Liu L."/>
        </authorList>
    </citation>
    <scope>NUCLEOTIDE SEQUENCE [LARGE SCALE GENOMIC DNA]</scope>
    <source>
        <strain evidence="1 2">L1 8-17</strain>
    </source>
</reference>
<proteinExistence type="predicted"/>
<dbReference type="RefSeq" id="WP_146611061.1">
    <property type="nucleotide sequence ID" value="NZ_VINQ01000006.1"/>
</dbReference>
<evidence type="ECO:0000313" key="1">
    <source>
        <dbReference type="EMBL" id="KAA0916152.1"/>
    </source>
</evidence>
<evidence type="ECO:0000313" key="2">
    <source>
        <dbReference type="Proteomes" id="UP000325291"/>
    </source>
</evidence>
<name>A0A5A9ZGQ1_9RHOB</name>
<gene>
    <name evidence="1" type="ORF">FLO80_10525</name>
</gene>
<organism evidence="1 2">
    <name type="scientific">Aquicoccus porphyridii</name>
    <dbReference type="NCBI Taxonomy" id="1852029"/>
    <lineage>
        <taxon>Bacteria</taxon>
        <taxon>Pseudomonadati</taxon>
        <taxon>Pseudomonadota</taxon>
        <taxon>Alphaproteobacteria</taxon>
        <taxon>Rhodobacterales</taxon>
        <taxon>Paracoccaceae</taxon>
        <taxon>Aquicoccus</taxon>
    </lineage>
</organism>
<keyword evidence="2" id="KW-1185">Reference proteome</keyword>
<dbReference type="EMBL" id="VINQ01000006">
    <property type="protein sequence ID" value="KAA0916152.1"/>
    <property type="molecule type" value="Genomic_DNA"/>
</dbReference>
<comment type="caution">
    <text evidence="1">The sequence shown here is derived from an EMBL/GenBank/DDBJ whole genome shotgun (WGS) entry which is preliminary data.</text>
</comment>
<sequence length="354" mass="40335">MTPIVNLHILVERYTQLSKSAYFDPAFRDFASRTVEAIVHVIENAASYPEEVVRQFQEHAWHVMQFLKGSRSNDAPHEAQYVLSKALKEWINDDALISSASLEHFGFFLNPADLWSHIARALNMFDTKGYSPLLVRIGSPEAFKHRPIFCIPLFHELGHFVDHHYKISELSLLFAQPGPPPANLHPAIWREANLNHRMEHFADLFSACYTGEGSKKSLLAIAPNHGASHTHPATAKRVEVIEHFLGGHQNPMVDLFQATLAARKLPSLSQRFKLPDLTASFNDVLPHRLLEDAELYGIFYGGWEYLFDQISNRAAPWIDEGVDVHGIERTVNDLVEKSIRNFEIRERWDSVVTN</sequence>
<dbReference type="AlphaFoldDB" id="A0A5A9ZGQ1"/>
<dbReference type="Proteomes" id="UP000325291">
    <property type="component" value="Unassembled WGS sequence"/>
</dbReference>
<protein>
    <submittedName>
        <fullName evidence="1">Uncharacterized protein</fullName>
    </submittedName>
</protein>